<sequence length="39" mass="4653">MPLRRIYVLLVLFSCLRICAVFQLILEPSVCYYLFHCCL</sequence>
<proteinExistence type="predicted"/>
<accession>A0A2P2P4D1</accession>
<keyword evidence="1" id="KW-0812">Transmembrane</keyword>
<dbReference type="EMBL" id="GGEC01069055">
    <property type="protein sequence ID" value="MBX49539.1"/>
    <property type="molecule type" value="Transcribed_RNA"/>
</dbReference>
<reference evidence="2" key="1">
    <citation type="submission" date="2018-02" db="EMBL/GenBank/DDBJ databases">
        <title>Rhizophora mucronata_Transcriptome.</title>
        <authorList>
            <person name="Meera S.P."/>
            <person name="Sreeshan A."/>
            <person name="Augustine A."/>
        </authorList>
    </citation>
    <scope>NUCLEOTIDE SEQUENCE</scope>
    <source>
        <tissue evidence="2">Leaf</tissue>
    </source>
</reference>
<dbReference type="AlphaFoldDB" id="A0A2P2P4D1"/>
<name>A0A2P2P4D1_RHIMU</name>
<keyword evidence="1" id="KW-1133">Transmembrane helix</keyword>
<evidence type="ECO:0000313" key="2">
    <source>
        <dbReference type="EMBL" id="MBX49539.1"/>
    </source>
</evidence>
<organism evidence="2">
    <name type="scientific">Rhizophora mucronata</name>
    <name type="common">Asiatic mangrove</name>
    <dbReference type="NCBI Taxonomy" id="61149"/>
    <lineage>
        <taxon>Eukaryota</taxon>
        <taxon>Viridiplantae</taxon>
        <taxon>Streptophyta</taxon>
        <taxon>Embryophyta</taxon>
        <taxon>Tracheophyta</taxon>
        <taxon>Spermatophyta</taxon>
        <taxon>Magnoliopsida</taxon>
        <taxon>eudicotyledons</taxon>
        <taxon>Gunneridae</taxon>
        <taxon>Pentapetalae</taxon>
        <taxon>rosids</taxon>
        <taxon>fabids</taxon>
        <taxon>Malpighiales</taxon>
        <taxon>Rhizophoraceae</taxon>
        <taxon>Rhizophora</taxon>
    </lineage>
</organism>
<protein>
    <submittedName>
        <fullName evidence="2">Uncharacterized protein</fullName>
    </submittedName>
</protein>
<evidence type="ECO:0000256" key="1">
    <source>
        <dbReference type="SAM" id="Phobius"/>
    </source>
</evidence>
<feature type="transmembrane region" description="Helical" evidence="1">
    <location>
        <begin position="7"/>
        <end position="26"/>
    </location>
</feature>
<keyword evidence="1" id="KW-0472">Membrane</keyword>